<dbReference type="PANTHER" id="PTHR24171:SF8">
    <property type="entry name" value="BRCA1-ASSOCIATED RING DOMAIN PROTEIN 1"/>
    <property type="match status" value="1"/>
</dbReference>
<keyword evidence="6" id="KW-1185">Reference proteome</keyword>
<evidence type="ECO:0000259" key="4">
    <source>
        <dbReference type="Pfam" id="PF07833"/>
    </source>
</evidence>
<dbReference type="OrthoDB" id="2612926at2"/>
<dbReference type="InterPro" id="IPR036770">
    <property type="entry name" value="Ankyrin_rpt-contain_sf"/>
</dbReference>
<dbReference type="SMART" id="SM00248">
    <property type="entry name" value="ANK"/>
    <property type="match status" value="3"/>
</dbReference>
<organism evidence="5 6">
    <name type="scientific">Paenibacillus elgii</name>
    <dbReference type="NCBI Taxonomy" id="189691"/>
    <lineage>
        <taxon>Bacteria</taxon>
        <taxon>Bacillati</taxon>
        <taxon>Bacillota</taxon>
        <taxon>Bacilli</taxon>
        <taxon>Bacillales</taxon>
        <taxon>Paenibacillaceae</taxon>
        <taxon>Paenibacillus</taxon>
    </lineage>
</organism>
<feature type="repeat" description="ANK" evidence="3">
    <location>
        <begin position="218"/>
        <end position="250"/>
    </location>
</feature>
<gene>
    <name evidence="5" type="ORF">AV654_32715</name>
</gene>
<evidence type="ECO:0000313" key="5">
    <source>
        <dbReference type="EMBL" id="KZE73330.1"/>
    </source>
</evidence>
<dbReference type="EMBL" id="LQRA01000094">
    <property type="protein sequence ID" value="KZE73330.1"/>
    <property type="molecule type" value="Genomic_DNA"/>
</dbReference>
<feature type="domain" description="Copper amine oxidase-like N-terminal" evidence="4">
    <location>
        <begin position="41"/>
        <end position="138"/>
    </location>
</feature>
<dbReference type="PROSITE" id="PS50088">
    <property type="entry name" value="ANK_REPEAT"/>
    <property type="match status" value="1"/>
</dbReference>
<dbReference type="InterPro" id="IPR036582">
    <property type="entry name" value="Mao_N_sf"/>
</dbReference>
<evidence type="ECO:0000256" key="3">
    <source>
        <dbReference type="PROSITE-ProRule" id="PRU00023"/>
    </source>
</evidence>
<keyword evidence="2 3" id="KW-0040">ANK repeat</keyword>
<dbReference type="Proteomes" id="UP000076563">
    <property type="component" value="Unassembled WGS sequence"/>
</dbReference>
<dbReference type="Pfam" id="PF12796">
    <property type="entry name" value="Ank_2"/>
    <property type="match status" value="1"/>
</dbReference>
<sequence>MIKKSILFGVILLFFLTPKVSYSESLEIPITITMDYDLLNFEESPPKMISGVTLVPVRPLLEKLGYSLEWHREDLTVRATKNGTSILMKMDESKAQVNDKSLSLEVPPQIINNVTYVPLRFISEISGAVVYWTPKNNNTSEHFIEILIDKNSKLYNAIITRDKQAVSKLLLEGADPNAKAHTENTMLETAVIFYKDVEIVKLLLEAGGNPNQTGDFSSGGSLLHIAASGTTPELVKLLLEYGAKKDFKDSEGNTPLQIARSQYDDQYLLQWAKDAYKEIIDILEDK</sequence>
<evidence type="ECO:0000313" key="6">
    <source>
        <dbReference type="Proteomes" id="UP000076563"/>
    </source>
</evidence>
<dbReference type="Gene3D" id="1.25.40.20">
    <property type="entry name" value="Ankyrin repeat-containing domain"/>
    <property type="match status" value="1"/>
</dbReference>
<keyword evidence="1" id="KW-0677">Repeat</keyword>
<dbReference type="PROSITE" id="PS50297">
    <property type="entry name" value="ANK_REP_REGION"/>
    <property type="match status" value="1"/>
</dbReference>
<accession>A0A163UHG2</accession>
<evidence type="ECO:0000256" key="2">
    <source>
        <dbReference type="ARBA" id="ARBA00023043"/>
    </source>
</evidence>
<protein>
    <recommendedName>
        <fullName evidence="4">Copper amine oxidase-like N-terminal domain-containing protein</fullName>
    </recommendedName>
</protein>
<dbReference type="RefSeq" id="WP_063187102.1">
    <property type="nucleotide sequence ID" value="NZ_LQRA01000094.1"/>
</dbReference>
<dbReference type="Pfam" id="PF07833">
    <property type="entry name" value="Cu_amine_oxidN1"/>
    <property type="match status" value="1"/>
</dbReference>
<dbReference type="GO" id="GO:0085020">
    <property type="term" value="P:protein K6-linked ubiquitination"/>
    <property type="evidence" value="ECO:0007669"/>
    <property type="project" value="TreeGrafter"/>
</dbReference>
<dbReference type="SUPFAM" id="SSF55383">
    <property type="entry name" value="Copper amine oxidase, domain N"/>
    <property type="match status" value="1"/>
</dbReference>
<dbReference type="InterPro" id="IPR002110">
    <property type="entry name" value="Ankyrin_rpt"/>
</dbReference>
<dbReference type="SUPFAM" id="SSF48403">
    <property type="entry name" value="Ankyrin repeat"/>
    <property type="match status" value="1"/>
</dbReference>
<reference evidence="6" key="1">
    <citation type="submission" date="2016-01" db="EMBL/GenBank/DDBJ databases">
        <title>Draft genome of Chromobacterium sp. F49.</title>
        <authorList>
            <person name="Hong K.W."/>
        </authorList>
    </citation>
    <scope>NUCLEOTIDE SEQUENCE [LARGE SCALE GENOMIC DNA]</scope>
    <source>
        <strain evidence="6">M63</strain>
    </source>
</reference>
<proteinExistence type="predicted"/>
<comment type="caution">
    <text evidence="5">The sequence shown here is derived from an EMBL/GenBank/DDBJ whole genome shotgun (WGS) entry which is preliminary data.</text>
</comment>
<evidence type="ECO:0000256" key="1">
    <source>
        <dbReference type="ARBA" id="ARBA00022737"/>
    </source>
</evidence>
<dbReference type="GO" id="GO:0004842">
    <property type="term" value="F:ubiquitin-protein transferase activity"/>
    <property type="evidence" value="ECO:0007669"/>
    <property type="project" value="TreeGrafter"/>
</dbReference>
<dbReference type="PANTHER" id="PTHR24171">
    <property type="entry name" value="ANKYRIN REPEAT DOMAIN-CONTAINING PROTEIN 39-RELATED"/>
    <property type="match status" value="1"/>
</dbReference>
<dbReference type="InterPro" id="IPR012854">
    <property type="entry name" value="Cu_amine_oxidase-like_N"/>
</dbReference>
<dbReference type="AlphaFoldDB" id="A0A163UHG2"/>
<name>A0A163UHG2_9BACL</name>
<dbReference type="Gene3D" id="3.30.457.10">
    <property type="entry name" value="Copper amine oxidase-like, N-terminal domain"/>
    <property type="match status" value="1"/>
</dbReference>